<reference evidence="2" key="2">
    <citation type="journal article" date="2023" name="IMA Fungus">
        <title>Comparative genomic study of the Penicillium genus elucidates a diverse pangenome and 15 lateral gene transfer events.</title>
        <authorList>
            <person name="Petersen C."/>
            <person name="Sorensen T."/>
            <person name="Nielsen M.R."/>
            <person name="Sondergaard T.E."/>
            <person name="Sorensen J.L."/>
            <person name="Fitzpatrick D.A."/>
            <person name="Frisvad J.C."/>
            <person name="Nielsen K.L."/>
        </authorList>
    </citation>
    <scope>NUCLEOTIDE SEQUENCE</scope>
    <source>
        <strain evidence="2">IBT 29864</strain>
    </source>
</reference>
<dbReference type="Proteomes" id="UP001147782">
    <property type="component" value="Unassembled WGS sequence"/>
</dbReference>
<organism evidence="2 3">
    <name type="scientific">Penicillium cataractarum</name>
    <dbReference type="NCBI Taxonomy" id="2100454"/>
    <lineage>
        <taxon>Eukaryota</taxon>
        <taxon>Fungi</taxon>
        <taxon>Dikarya</taxon>
        <taxon>Ascomycota</taxon>
        <taxon>Pezizomycotina</taxon>
        <taxon>Eurotiomycetes</taxon>
        <taxon>Eurotiomycetidae</taxon>
        <taxon>Eurotiales</taxon>
        <taxon>Aspergillaceae</taxon>
        <taxon>Penicillium</taxon>
    </lineage>
</organism>
<feature type="domain" description="NACHT-NTPase and P-loop NTPases N-terminal" evidence="1">
    <location>
        <begin position="3"/>
        <end position="95"/>
    </location>
</feature>
<sequence>GTGRRLPIILDTLKAYKNDLEATKNLMSEDACRALEKILKVCDDKAGKLKKEIFEGTMPGEKDKWEERYFKVVRRLGKGNIVEDLMIAITEDVQLIINQHAVNSATPEQRRMLESIVHEMKSLPPSMPEEESLSMSFSRGGGKMTNLVHTGSGEHQTATDHATMYNAKKMTFVTKETEDFNLRNAAGICHGQTPYLESELFVGRVFEISQMTKVLHPGEKHLEQRRLVLGGIGCIGQTQLAIAYARTHSKIYDPVLRLNTASELIE</sequence>
<dbReference type="GeneID" id="81442818"/>
<evidence type="ECO:0000259" key="1">
    <source>
        <dbReference type="Pfam" id="PF17107"/>
    </source>
</evidence>
<dbReference type="Pfam" id="PF17107">
    <property type="entry name" value="SesA"/>
    <property type="match status" value="1"/>
</dbReference>
<evidence type="ECO:0000313" key="2">
    <source>
        <dbReference type="EMBL" id="KAJ5358313.1"/>
    </source>
</evidence>
<keyword evidence="3" id="KW-1185">Reference proteome</keyword>
<gene>
    <name evidence="2" type="ORF">N7496_010726</name>
</gene>
<reference evidence="2" key="1">
    <citation type="submission" date="2022-11" db="EMBL/GenBank/DDBJ databases">
        <authorList>
            <person name="Petersen C."/>
        </authorList>
    </citation>
    <scope>NUCLEOTIDE SEQUENCE</scope>
    <source>
        <strain evidence="2">IBT 29864</strain>
    </source>
</reference>
<name>A0A9W9UUT6_9EURO</name>
<dbReference type="InterPro" id="IPR031352">
    <property type="entry name" value="SesA"/>
</dbReference>
<dbReference type="OrthoDB" id="1658288at2759"/>
<feature type="non-terminal residue" evidence="2">
    <location>
        <position position="266"/>
    </location>
</feature>
<accession>A0A9W9UUT6</accession>
<protein>
    <recommendedName>
        <fullName evidence="1">NACHT-NTPase and P-loop NTPases N-terminal domain-containing protein</fullName>
    </recommendedName>
</protein>
<evidence type="ECO:0000313" key="3">
    <source>
        <dbReference type="Proteomes" id="UP001147782"/>
    </source>
</evidence>
<dbReference type="RefSeq" id="XP_056549599.1">
    <property type="nucleotide sequence ID" value="XM_056703639.1"/>
</dbReference>
<dbReference type="InterPro" id="IPR027417">
    <property type="entry name" value="P-loop_NTPase"/>
</dbReference>
<comment type="caution">
    <text evidence="2">The sequence shown here is derived from an EMBL/GenBank/DDBJ whole genome shotgun (WGS) entry which is preliminary data.</text>
</comment>
<dbReference type="AlphaFoldDB" id="A0A9W9UUT6"/>
<dbReference type="Gene3D" id="3.40.50.300">
    <property type="entry name" value="P-loop containing nucleotide triphosphate hydrolases"/>
    <property type="match status" value="1"/>
</dbReference>
<dbReference type="EMBL" id="JAPZBS010000009">
    <property type="protein sequence ID" value="KAJ5358313.1"/>
    <property type="molecule type" value="Genomic_DNA"/>
</dbReference>
<proteinExistence type="predicted"/>